<sequence length="80" mass="8881">MMLLRFLLHLFVFIGALAAAGALVVSIVLMLRFPPLMIAVGSACWLLNCLLKLQRKILTKRAQRKTPPHNSDPCQACKAH</sequence>
<proteinExistence type="predicted"/>
<evidence type="ECO:0000256" key="2">
    <source>
        <dbReference type="SAM" id="Phobius"/>
    </source>
</evidence>
<name>A0A7Z0BR82_9GAMM</name>
<reference evidence="3 4" key="1">
    <citation type="submission" date="2020-07" db="EMBL/GenBank/DDBJ databases">
        <title>Genomic analyses of the natural microbiome of Caenorhabditis elegans.</title>
        <authorList>
            <person name="Samuel B."/>
        </authorList>
    </citation>
    <scope>NUCLEOTIDE SEQUENCE [LARGE SCALE GENOMIC DNA]</scope>
    <source>
        <strain evidence="3 4">BIGb0408</strain>
    </source>
</reference>
<accession>A0A7Z0BR82</accession>
<gene>
    <name evidence="3" type="ORF">FHR27_003239</name>
</gene>
<protein>
    <submittedName>
        <fullName evidence="3">Uncharacterized protein</fullName>
    </submittedName>
</protein>
<comment type="caution">
    <text evidence="3">The sequence shown here is derived from an EMBL/GenBank/DDBJ whole genome shotgun (WGS) entry which is preliminary data.</text>
</comment>
<keyword evidence="2" id="KW-1133">Transmembrane helix</keyword>
<dbReference type="EMBL" id="JACBYV010000001">
    <property type="protein sequence ID" value="NYH74629.1"/>
    <property type="molecule type" value="Genomic_DNA"/>
</dbReference>
<dbReference type="AlphaFoldDB" id="A0A7Z0BR82"/>
<evidence type="ECO:0000313" key="3">
    <source>
        <dbReference type="EMBL" id="NYH74629.1"/>
    </source>
</evidence>
<feature type="transmembrane region" description="Helical" evidence="2">
    <location>
        <begin position="32"/>
        <end position="51"/>
    </location>
</feature>
<evidence type="ECO:0000256" key="1">
    <source>
        <dbReference type="SAM" id="MobiDB-lite"/>
    </source>
</evidence>
<dbReference type="Proteomes" id="UP000578688">
    <property type="component" value="Unassembled WGS sequence"/>
</dbReference>
<evidence type="ECO:0000313" key="4">
    <source>
        <dbReference type="Proteomes" id="UP000578688"/>
    </source>
</evidence>
<keyword evidence="2" id="KW-0472">Membrane</keyword>
<feature type="region of interest" description="Disordered" evidence="1">
    <location>
        <begin position="61"/>
        <end position="80"/>
    </location>
</feature>
<keyword evidence="2" id="KW-0812">Transmembrane</keyword>
<keyword evidence="4" id="KW-1185">Reference proteome</keyword>
<organism evidence="3 4">
    <name type="scientific">Phytopseudomonas flavescens</name>
    <dbReference type="NCBI Taxonomy" id="29435"/>
    <lineage>
        <taxon>Bacteria</taxon>
        <taxon>Pseudomonadati</taxon>
        <taxon>Pseudomonadota</taxon>
        <taxon>Gammaproteobacteria</taxon>
        <taxon>Pseudomonadales</taxon>
        <taxon>Pseudomonadaceae</taxon>
        <taxon>Phytopseudomonas</taxon>
    </lineage>
</organism>